<feature type="binding site" evidence="4">
    <location>
        <position position="262"/>
    </location>
    <ligand>
        <name>L-histidine</name>
        <dbReference type="ChEBI" id="CHEBI:57595"/>
    </ligand>
</feature>
<organism evidence="6 7">
    <name type="scientific">Mesomycoplasma ovipneumoniae</name>
    <dbReference type="NCBI Taxonomy" id="29562"/>
    <lineage>
        <taxon>Bacteria</taxon>
        <taxon>Bacillati</taxon>
        <taxon>Mycoplasmatota</taxon>
        <taxon>Mycoplasmoidales</taxon>
        <taxon>Metamycoplasmataceae</taxon>
        <taxon>Mesomycoplasma</taxon>
    </lineage>
</organism>
<evidence type="ECO:0000313" key="6">
    <source>
        <dbReference type="EMBL" id="MDF9627968.1"/>
    </source>
</evidence>
<dbReference type="PANTHER" id="PTHR43707:SF1">
    <property type="entry name" value="HISTIDINE--TRNA LIGASE, MITOCHONDRIAL-RELATED"/>
    <property type="match status" value="1"/>
</dbReference>
<comment type="subunit">
    <text evidence="3">Homodimer.</text>
</comment>
<keyword evidence="2 3" id="KW-0067">ATP-binding</keyword>
<name>A0AAW6Q5F6_9BACT</name>
<dbReference type="InterPro" id="IPR006195">
    <property type="entry name" value="aa-tRNA-synth_II"/>
</dbReference>
<dbReference type="NCBIfam" id="TIGR00442">
    <property type="entry name" value="hisS"/>
    <property type="match status" value="1"/>
</dbReference>
<dbReference type="AlphaFoldDB" id="A0AAW6Q5F6"/>
<dbReference type="SUPFAM" id="SSF52954">
    <property type="entry name" value="Class II aaRS ABD-related"/>
    <property type="match status" value="1"/>
</dbReference>
<keyword evidence="3" id="KW-0963">Cytoplasm</keyword>
<dbReference type="EMBL" id="JARPQC010000008">
    <property type="protein sequence ID" value="MDF9627968.1"/>
    <property type="molecule type" value="Genomic_DNA"/>
</dbReference>
<dbReference type="PANTHER" id="PTHR43707">
    <property type="entry name" value="HISTIDYL-TRNA SYNTHETASE"/>
    <property type="match status" value="1"/>
</dbReference>
<dbReference type="PROSITE" id="PS50862">
    <property type="entry name" value="AA_TRNA_LIGASE_II"/>
    <property type="match status" value="1"/>
</dbReference>
<keyword evidence="3" id="KW-0030">Aminoacyl-tRNA synthetase</keyword>
<evidence type="ECO:0000256" key="1">
    <source>
        <dbReference type="ARBA" id="ARBA00008226"/>
    </source>
</evidence>
<dbReference type="InterPro" id="IPR036621">
    <property type="entry name" value="Anticodon-bd_dom_sf"/>
</dbReference>
<proteinExistence type="inferred from homology"/>
<feature type="binding site" evidence="4">
    <location>
        <position position="128"/>
    </location>
    <ligand>
        <name>L-histidine</name>
        <dbReference type="ChEBI" id="CHEBI:57595"/>
    </ligand>
</feature>
<sequence length="430" mass="50590">MKSFLNSSPKPKGTYDIVEQESEIFLKIRNIFFEYARKFNFSYIETPIFEYAEIFEKTSQDSDVVTKELYKFLDKSNRQLALRPEGTAPIMRAIWQHKLHQVEKKFFYFGPMFRYEKPQKGRFRQFYQAGFEITNYKPDSFSLQVLEVILLVIKILENLKIQNYQLKINYLSNSQTREEYSKALSQYFEKYIDKLEAISKLRLRNNPLRILDDKIESSKDFVKSAPKISDFWSIEDKQNFNSIISIFEKFKINYVVDYSLVRGLDYYDEFVFEFIDTDKILGSKLTFAGGGCYNNLPQKFGMSNFKSIGVAFGIERLIEIFKSNSPTKLTNLDFYLIGFNQDEIFKNFELAILLREQNFRVDLNKSPLSIKDGFQKAKKSGAKFAFFFEKDEQPGQISIKNLQTSINKVISLLNIDFKFLRTIIDGETHV</sequence>
<feature type="binding site" evidence="4">
    <location>
        <position position="114"/>
    </location>
    <ligand>
        <name>L-histidine</name>
        <dbReference type="ChEBI" id="CHEBI:57595"/>
    </ligand>
</feature>
<keyword evidence="3" id="KW-0547">Nucleotide-binding</keyword>
<dbReference type="CDD" id="cd00773">
    <property type="entry name" value="HisRS-like_core"/>
    <property type="match status" value="1"/>
</dbReference>
<dbReference type="EC" id="6.1.1.21" evidence="3"/>
<comment type="caution">
    <text evidence="6">The sequence shown here is derived from an EMBL/GenBank/DDBJ whole genome shotgun (WGS) entry which is preliminary data.</text>
</comment>
<keyword evidence="3" id="KW-0648">Protein biosynthesis</keyword>
<dbReference type="PIRSF" id="PIRSF001549">
    <property type="entry name" value="His-tRNA_synth"/>
    <property type="match status" value="1"/>
</dbReference>
<dbReference type="Gene3D" id="3.30.930.10">
    <property type="entry name" value="Bira Bifunctional Protein, Domain 2"/>
    <property type="match status" value="1"/>
</dbReference>
<evidence type="ECO:0000259" key="5">
    <source>
        <dbReference type="PROSITE" id="PS50862"/>
    </source>
</evidence>
<dbReference type="GO" id="GO:0005524">
    <property type="term" value="F:ATP binding"/>
    <property type="evidence" value="ECO:0007669"/>
    <property type="project" value="UniProtKB-UniRule"/>
</dbReference>
<feature type="domain" description="Aminoacyl-transfer RNA synthetases class-II family profile" evidence="5">
    <location>
        <begin position="22"/>
        <end position="321"/>
    </location>
</feature>
<feature type="binding site" evidence="4">
    <location>
        <begin position="85"/>
        <end position="87"/>
    </location>
    <ligand>
        <name>L-histidine</name>
        <dbReference type="ChEBI" id="CHEBI:57595"/>
    </ligand>
</feature>
<evidence type="ECO:0000256" key="4">
    <source>
        <dbReference type="PIRSR" id="PIRSR001549-1"/>
    </source>
</evidence>
<dbReference type="Gene3D" id="3.40.50.800">
    <property type="entry name" value="Anticodon-binding domain"/>
    <property type="match status" value="1"/>
</dbReference>
<reference evidence="6" key="1">
    <citation type="submission" date="2023-03" db="EMBL/GenBank/DDBJ databases">
        <title>Comparative genome analysis of Brazilian Mesomycoplasma ovipneumoniae isolated from healthy and pneumonic sheep.</title>
        <authorList>
            <person name="Gaeta N."/>
            <person name="Timenetsky J."/>
            <person name="Ganda E."/>
            <person name="Gregory L."/>
        </authorList>
    </citation>
    <scope>NUCLEOTIDE SEQUENCE</scope>
    <source>
        <strain evidence="6">USP-SP475</strain>
    </source>
</reference>
<comment type="catalytic activity">
    <reaction evidence="3">
        <text>tRNA(His) + L-histidine + ATP = L-histidyl-tRNA(His) + AMP + diphosphate + H(+)</text>
        <dbReference type="Rhea" id="RHEA:17313"/>
        <dbReference type="Rhea" id="RHEA-COMP:9665"/>
        <dbReference type="Rhea" id="RHEA-COMP:9689"/>
        <dbReference type="ChEBI" id="CHEBI:15378"/>
        <dbReference type="ChEBI" id="CHEBI:30616"/>
        <dbReference type="ChEBI" id="CHEBI:33019"/>
        <dbReference type="ChEBI" id="CHEBI:57595"/>
        <dbReference type="ChEBI" id="CHEBI:78442"/>
        <dbReference type="ChEBI" id="CHEBI:78527"/>
        <dbReference type="ChEBI" id="CHEBI:456215"/>
        <dbReference type="EC" id="6.1.1.21"/>
    </reaction>
</comment>
<dbReference type="GO" id="GO:0004821">
    <property type="term" value="F:histidine-tRNA ligase activity"/>
    <property type="evidence" value="ECO:0007669"/>
    <property type="project" value="UniProtKB-UniRule"/>
</dbReference>
<feature type="binding site" evidence="4">
    <location>
        <position position="132"/>
    </location>
    <ligand>
        <name>L-histidine</name>
        <dbReference type="ChEBI" id="CHEBI:57595"/>
    </ligand>
</feature>
<dbReference type="GO" id="GO:0005737">
    <property type="term" value="C:cytoplasm"/>
    <property type="evidence" value="ECO:0007669"/>
    <property type="project" value="UniProtKB-SubCell"/>
</dbReference>
<dbReference type="InterPro" id="IPR004516">
    <property type="entry name" value="HisRS/HisZ"/>
</dbReference>
<dbReference type="SUPFAM" id="SSF55681">
    <property type="entry name" value="Class II aaRS and biotin synthetases"/>
    <property type="match status" value="1"/>
</dbReference>
<evidence type="ECO:0000256" key="3">
    <source>
        <dbReference type="HAMAP-Rule" id="MF_00127"/>
    </source>
</evidence>
<feature type="binding site" evidence="4">
    <location>
        <begin position="266"/>
        <end position="267"/>
    </location>
    <ligand>
        <name>L-histidine</name>
        <dbReference type="ChEBI" id="CHEBI:57595"/>
    </ligand>
</feature>
<accession>A0AAW6Q5F6</accession>
<dbReference type="Pfam" id="PF13393">
    <property type="entry name" value="tRNA-synt_His"/>
    <property type="match status" value="1"/>
</dbReference>
<protein>
    <recommendedName>
        <fullName evidence="3">Histidine--tRNA ligase</fullName>
        <ecNumber evidence="3">6.1.1.21</ecNumber>
    </recommendedName>
    <alternativeName>
        <fullName evidence="3">Histidyl-tRNA synthetase</fullName>
        <shortName evidence="3">HisRS</shortName>
    </alternativeName>
</protein>
<evidence type="ECO:0000256" key="2">
    <source>
        <dbReference type="ARBA" id="ARBA00022840"/>
    </source>
</evidence>
<comment type="subcellular location">
    <subcellularLocation>
        <location evidence="3">Cytoplasm</location>
    </subcellularLocation>
</comment>
<gene>
    <name evidence="3 6" type="primary">hisS</name>
    <name evidence="6" type="ORF">P5716_03155</name>
</gene>
<dbReference type="InterPro" id="IPR045864">
    <property type="entry name" value="aa-tRNA-synth_II/BPL/LPL"/>
</dbReference>
<dbReference type="Proteomes" id="UP001176114">
    <property type="component" value="Unassembled WGS sequence"/>
</dbReference>
<dbReference type="RefSeq" id="WP_277446896.1">
    <property type="nucleotide sequence ID" value="NZ_JARPQC010000008.1"/>
</dbReference>
<dbReference type="InterPro" id="IPR041715">
    <property type="entry name" value="HisRS-like_core"/>
</dbReference>
<comment type="similarity">
    <text evidence="1 3">Belongs to the class-II aminoacyl-tRNA synthetase family.</text>
</comment>
<dbReference type="GO" id="GO:0006427">
    <property type="term" value="P:histidyl-tRNA aminoacylation"/>
    <property type="evidence" value="ECO:0007669"/>
    <property type="project" value="UniProtKB-UniRule"/>
</dbReference>
<dbReference type="HAMAP" id="MF_00127">
    <property type="entry name" value="His_tRNA_synth"/>
    <property type="match status" value="1"/>
</dbReference>
<evidence type="ECO:0000313" key="7">
    <source>
        <dbReference type="Proteomes" id="UP001176114"/>
    </source>
</evidence>
<keyword evidence="3 6" id="KW-0436">Ligase</keyword>
<dbReference type="InterPro" id="IPR015807">
    <property type="entry name" value="His-tRNA-ligase"/>
</dbReference>